<keyword evidence="2 6" id="KW-0489">Methyltransferase</keyword>
<dbReference type="OMA" id="SWERDSY"/>
<dbReference type="InParanoid" id="L2GL09"/>
<dbReference type="GO" id="GO:0008650">
    <property type="term" value="F:rRNA (uridine-2'-O-)-methyltransferase activity"/>
    <property type="evidence" value="ECO:0007669"/>
    <property type="project" value="TreeGrafter"/>
</dbReference>
<dbReference type="HOGENOM" id="CLU_009422_8_2_1"/>
<dbReference type="GO" id="GO:0016435">
    <property type="term" value="F:rRNA (guanine) methyltransferase activity"/>
    <property type="evidence" value="ECO:0007669"/>
    <property type="project" value="TreeGrafter"/>
</dbReference>
<keyword evidence="1" id="KW-0698">rRNA processing</keyword>
<dbReference type="VEuPathDB" id="MicrosporidiaDB:VICG_01405"/>
<reference evidence="7" key="1">
    <citation type="submission" date="2011-05" db="EMBL/GenBank/DDBJ databases">
        <title>The genome sequence of Vittaforma corneae strain ATCC 50505.</title>
        <authorList>
            <consortium name="The Broad Institute Genome Sequencing Platform"/>
            <person name="Cuomo C."/>
            <person name="Didier E."/>
            <person name="Bowers L."/>
            <person name="Young S.K."/>
            <person name="Zeng Q."/>
            <person name="Gargeya S."/>
            <person name="Fitzgerald M."/>
            <person name="Haas B."/>
            <person name="Abouelleil A."/>
            <person name="Alvarado L."/>
            <person name="Arachchi H.M."/>
            <person name="Berlin A."/>
            <person name="Chapman S.B."/>
            <person name="Gearin G."/>
            <person name="Goldberg J."/>
            <person name="Griggs A."/>
            <person name="Gujja S."/>
            <person name="Hansen M."/>
            <person name="Heiman D."/>
            <person name="Howarth C."/>
            <person name="Larimer J."/>
            <person name="Lui A."/>
            <person name="MacDonald P.J.P."/>
            <person name="McCowen C."/>
            <person name="Montmayeur A."/>
            <person name="Murphy C."/>
            <person name="Neiman D."/>
            <person name="Pearson M."/>
            <person name="Priest M."/>
            <person name="Roberts A."/>
            <person name="Saif S."/>
            <person name="Shea T."/>
            <person name="Sisk P."/>
            <person name="Stolte C."/>
            <person name="Sykes S."/>
            <person name="Wortman J."/>
            <person name="Nusbaum C."/>
            <person name="Birren B."/>
        </authorList>
    </citation>
    <scope>NUCLEOTIDE SEQUENCE [LARGE SCALE GENOMIC DNA]</scope>
    <source>
        <strain evidence="7">ATCC 50505</strain>
    </source>
</reference>
<evidence type="ECO:0000256" key="3">
    <source>
        <dbReference type="ARBA" id="ARBA00022679"/>
    </source>
</evidence>
<dbReference type="STRING" id="993615.L2GL09"/>
<sequence>MAVRKQRLDKYYNLAKEKGYRARSAFKLLELNRKYNFLSNTNIAVDLCAAPGGWMQILAQEMPSPRKIIGIDLDPIKPLGSDTISFVGDITTADCRRTLIRYLEGHQVDIFVHDGAPSFGSSKDRDIFIQNDLVLHALKLATEFLKEGGAFVTKIFRSENFFKITKVLEELFVQVDITKPMSSRSESAEIFAVCRRFRNPEAIDPSIFNSEVLFYDETVDKEKNKRMLLSDFIKDKSNKILKECTNVIVDFDCDLITEEYREMFKDIKLLHDTDLKKISKLKAKIVKGVGSGTYDIPILSELVIADEKNNTQDRVLTDAEKIDEINKKLEENRKAKKLKSLSLITTARDGFFNDRIFEGFDSSEGSVEEIADKQVEGEILVESSCSDSMEFTESELQCAIMMKNMGDKFIETTVDKNIIDSDDIVLPCEQRPCKFDEFNQVPKKVREYVNRKRARALRRAKKAMDEIEVEDEEEEAVIYKKVFKNMCKKAEESAETTFPEKTG</sequence>
<dbReference type="GO" id="GO:0030687">
    <property type="term" value="C:preribosome, large subunit precursor"/>
    <property type="evidence" value="ECO:0007669"/>
    <property type="project" value="TreeGrafter"/>
</dbReference>
<dbReference type="PANTHER" id="PTHR10920:SF13">
    <property type="entry name" value="PRE-RRNA 2'-O-RIBOSE RNA METHYLTRANSFERASE FTSJ3"/>
    <property type="match status" value="1"/>
</dbReference>
<evidence type="ECO:0000259" key="5">
    <source>
        <dbReference type="Pfam" id="PF01728"/>
    </source>
</evidence>
<protein>
    <submittedName>
        <fullName evidence="6">23S rRNA (Uridine(2552)-2'-O-)-methyltransferase</fullName>
    </submittedName>
</protein>
<dbReference type="EMBL" id="JH370142">
    <property type="protein sequence ID" value="ELA41541.1"/>
    <property type="molecule type" value="Genomic_DNA"/>
</dbReference>
<dbReference type="HAMAP" id="MF_01547">
    <property type="entry name" value="RNA_methyltr_E"/>
    <property type="match status" value="1"/>
</dbReference>
<gene>
    <name evidence="6" type="ORF">VICG_01405</name>
</gene>
<name>L2GL09_VITCO</name>
<organism evidence="6 7">
    <name type="scientific">Vittaforma corneae (strain ATCC 50505)</name>
    <name type="common">Microsporidian parasite</name>
    <name type="synonym">Nosema corneum</name>
    <dbReference type="NCBI Taxonomy" id="993615"/>
    <lineage>
        <taxon>Eukaryota</taxon>
        <taxon>Fungi</taxon>
        <taxon>Fungi incertae sedis</taxon>
        <taxon>Microsporidia</taxon>
        <taxon>Nosematidae</taxon>
        <taxon>Vittaforma</taxon>
    </lineage>
</organism>
<dbReference type="GeneID" id="19882116"/>
<evidence type="ECO:0000313" key="7">
    <source>
        <dbReference type="Proteomes" id="UP000011082"/>
    </source>
</evidence>
<accession>L2GL09</accession>
<dbReference type="InterPro" id="IPR050082">
    <property type="entry name" value="RNA_methyltr_RlmE"/>
</dbReference>
<dbReference type="InterPro" id="IPR002877">
    <property type="entry name" value="RNA_MeTrfase_FtsJ_dom"/>
</dbReference>
<dbReference type="Pfam" id="PF01728">
    <property type="entry name" value="FtsJ"/>
    <property type="match status" value="1"/>
</dbReference>
<dbReference type="AlphaFoldDB" id="L2GL09"/>
<evidence type="ECO:0000256" key="1">
    <source>
        <dbReference type="ARBA" id="ARBA00022552"/>
    </source>
</evidence>
<proteinExistence type="inferred from homology"/>
<feature type="domain" description="Ribosomal RNA methyltransferase FtsJ" evidence="5">
    <location>
        <begin position="20"/>
        <end position="197"/>
    </location>
</feature>
<dbReference type="RefSeq" id="XP_007604851.1">
    <property type="nucleotide sequence ID" value="XM_007604789.1"/>
</dbReference>
<keyword evidence="3 6" id="KW-0808">Transferase</keyword>
<dbReference type="GO" id="GO:0000463">
    <property type="term" value="P:maturation of LSU-rRNA from tricistronic rRNA transcript (SSU-rRNA, 5.8S rRNA, LSU-rRNA)"/>
    <property type="evidence" value="ECO:0007669"/>
    <property type="project" value="TreeGrafter"/>
</dbReference>
<dbReference type="InterPro" id="IPR029063">
    <property type="entry name" value="SAM-dependent_MTases_sf"/>
</dbReference>
<keyword evidence="4" id="KW-0949">S-adenosyl-L-methionine</keyword>
<dbReference type="GO" id="GO:0005730">
    <property type="term" value="C:nucleolus"/>
    <property type="evidence" value="ECO:0007669"/>
    <property type="project" value="TreeGrafter"/>
</dbReference>
<evidence type="ECO:0000256" key="2">
    <source>
        <dbReference type="ARBA" id="ARBA00022603"/>
    </source>
</evidence>
<evidence type="ECO:0000313" key="6">
    <source>
        <dbReference type="EMBL" id="ELA41541.1"/>
    </source>
</evidence>
<dbReference type="Proteomes" id="UP000011082">
    <property type="component" value="Unassembled WGS sequence"/>
</dbReference>
<dbReference type="GO" id="GO:0000466">
    <property type="term" value="P:maturation of 5.8S rRNA from tricistronic rRNA transcript (SSU-rRNA, 5.8S rRNA, LSU-rRNA)"/>
    <property type="evidence" value="ECO:0007669"/>
    <property type="project" value="TreeGrafter"/>
</dbReference>
<dbReference type="Gene3D" id="3.40.50.150">
    <property type="entry name" value="Vaccinia Virus protein VP39"/>
    <property type="match status" value="1"/>
</dbReference>
<dbReference type="InterPro" id="IPR015507">
    <property type="entry name" value="rRNA-MeTfrase_E"/>
</dbReference>
<keyword evidence="7" id="KW-1185">Reference proteome</keyword>
<dbReference type="PANTHER" id="PTHR10920">
    <property type="entry name" value="RIBOSOMAL RNA METHYLTRANSFERASE"/>
    <property type="match status" value="1"/>
</dbReference>
<dbReference type="OrthoDB" id="1287559at2759"/>
<dbReference type="SUPFAM" id="SSF53335">
    <property type="entry name" value="S-adenosyl-L-methionine-dependent methyltransferases"/>
    <property type="match status" value="1"/>
</dbReference>
<evidence type="ECO:0000256" key="4">
    <source>
        <dbReference type="ARBA" id="ARBA00022691"/>
    </source>
</evidence>